<feature type="transmembrane region" description="Helical" evidence="2">
    <location>
        <begin position="151"/>
        <end position="170"/>
    </location>
</feature>
<evidence type="ECO:0000256" key="2">
    <source>
        <dbReference type="SAM" id="Phobius"/>
    </source>
</evidence>
<accession>A0A3E4EV28</accession>
<sequence length="501" mass="55251">MRKKFKRIVLFVLVGVLSSSFVMTNYNKAREAKAAFVVDDIALMVALFAMCGITYTGLEYYYANGQWLDENDSPVADNDTQKQLNGLLDRSKKHWDEEVRKKAIAQGLIDEDGNILNNGSGGSSGDNNDDDNKFPSWDKLKEKVAKSGGNVALAVSSLLPFVALYGYGALEKSGADLADKLIDDGFNVDMDYITSNTVAYAYGKEFKLLNGSGDSVIIYSDSPACIYLDSPNNYPKLCLLKGAISSLVIFKDGSFYKNSNMTAFNGYVTSHKNIRMYDVCGSLKSYYPTFNNFEDANDYLTNLSLDSSFNPVTIGQDSSLRNAMKENGNYPTSPIHSNVKLPSTDKLKELIKNLKSTADDNDGRQNVVDDFIKDLTTPDDSGGVSPNPTPTPDPSNPDSGGNGGTDTDNPDNTDKSNFTRDLRLVFPFCIPFDLVDCIRLFSSEPETPKIDFPIHFPIVNVDYTFTIDLKDFDGVAKICRSMFLIMFIIGLVFATRPLIRG</sequence>
<dbReference type="Proteomes" id="UP000260664">
    <property type="component" value="Unassembled WGS sequence"/>
</dbReference>
<feature type="transmembrane region" description="Helical" evidence="2">
    <location>
        <begin position="34"/>
        <end position="58"/>
    </location>
</feature>
<keyword evidence="2" id="KW-1133">Transmembrane helix</keyword>
<keyword evidence="2" id="KW-0812">Transmembrane</keyword>
<comment type="caution">
    <text evidence="3">The sequence shown here is derived from an EMBL/GenBank/DDBJ whole genome shotgun (WGS) entry which is preliminary data.</text>
</comment>
<evidence type="ECO:0000313" key="4">
    <source>
        <dbReference type="Proteomes" id="UP000260664"/>
    </source>
</evidence>
<feature type="region of interest" description="Disordered" evidence="1">
    <location>
        <begin position="373"/>
        <end position="416"/>
    </location>
</feature>
<gene>
    <name evidence="3" type="ORF">DXD84_14470</name>
</gene>
<organism evidence="3 4">
    <name type="scientific">Dorea formicigenerans</name>
    <dbReference type="NCBI Taxonomy" id="39486"/>
    <lineage>
        <taxon>Bacteria</taxon>
        <taxon>Bacillati</taxon>
        <taxon>Bacillota</taxon>
        <taxon>Clostridia</taxon>
        <taxon>Lachnospirales</taxon>
        <taxon>Lachnospiraceae</taxon>
        <taxon>Dorea</taxon>
    </lineage>
</organism>
<feature type="region of interest" description="Disordered" evidence="1">
    <location>
        <begin position="322"/>
        <end position="341"/>
    </location>
</feature>
<name>A0A3E4EV28_9FIRM</name>
<feature type="transmembrane region" description="Helical" evidence="2">
    <location>
        <begin position="481"/>
        <end position="499"/>
    </location>
</feature>
<dbReference type="EMBL" id="QSOI01000037">
    <property type="protein sequence ID" value="RGI80432.1"/>
    <property type="molecule type" value="Genomic_DNA"/>
</dbReference>
<keyword evidence="2" id="KW-0472">Membrane</keyword>
<proteinExistence type="predicted"/>
<dbReference type="RefSeq" id="WP_117495910.1">
    <property type="nucleotide sequence ID" value="NZ_QSOI01000037.1"/>
</dbReference>
<evidence type="ECO:0000313" key="3">
    <source>
        <dbReference type="EMBL" id="RGI80432.1"/>
    </source>
</evidence>
<protein>
    <submittedName>
        <fullName evidence="3">Uncharacterized protein</fullName>
    </submittedName>
</protein>
<evidence type="ECO:0000256" key="1">
    <source>
        <dbReference type="SAM" id="MobiDB-lite"/>
    </source>
</evidence>
<reference evidence="3 4" key="1">
    <citation type="submission" date="2018-08" db="EMBL/GenBank/DDBJ databases">
        <title>A genome reference for cultivated species of the human gut microbiota.</title>
        <authorList>
            <person name="Zou Y."/>
            <person name="Xue W."/>
            <person name="Luo G."/>
        </authorList>
    </citation>
    <scope>NUCLEOTIDE SEQUENCE [LARGE SCALE GENOMIC DNA]</scope>
    <source>
        <strain evidence="3 4">TM09-19AC</strain>
    </source>
</reference>
<dbReference type="AlphaFoldDB" id="A0A3E4EV28"/>